<keyword evidence="2" id="KW-0496">Mitochondrion</keyword>
<evidence type="ECO:0000256" key="1">
    <source>
        <dbReference type="SAM" id="Phobius"/>
    </source>
</evidence>
<feature type="transmembrane region" description="Helical" evidence="1">
    <location>
        <begin position="50"/>
        <end position="70"/>
    </location>
</feature>
<keyword evidence="1" id="KW-0812">Transmembrane</keyword>
<dbReference type="EMBL" id="MZ229687">
    <property type="protein sequence ID" value="QXJ80327.1"/>
    <property type="molecule type" value="Genomic_DNA"/>
</dbReference>
<organism evidence="2">
    <name type="scientific">Trichuris sp. LO613</name>
    <dbReference type="NCBI Taxonomy" id="2856030"/>
    <lineage>
        <taxon>Eukaryota</taxon>
        <taxon>Metazoa</taxon>
        <taxon>Ecdysozoa</taxon>
        <taxon>Nematoda</taxon>
        <taxon>Enoplea</taxon>
        <taxon>Dorylaimia</taxon>
        <taxon>Trichinellida</taxon>
        <taxon>Trichuridae</taxon>
        <taxon>Trichuris</taxon>
    </lineage>
</organism>
<dbReference type="AlphaFoldDB" id="A0A8F5HTT8"/>
<keyword evidence="1" id="KW-1133">Transmembrane helix</keyword>
<gene>
    <name evidence="2" type="primary">NAD4L</name>
</gene>
<name>A0A8F5HTT8_9BILA</name>
<accession>A0A8F5HTT8</accession>
<protein>
    <submittedName>
        <fullName evidence="2">NADH dehydrogenase subunit 4L</fullName>
    </submittedName>
</protein>
<evidence type="ECO:0000313" key="2">
    <source>
        <dbReference type="EMBL" id="QXJ80327.1"/>
    </source>
</evidence>
<sequence length="83" mass="9897">MLYMDYLLFISAVIKTLFNYHHLLTIFISLELLSLSLISMTWSYMWSQTMWFLTLNVIHSVIGLLFLLLLMRQFSNDKSINLM</sequence>
<reference evidence="2" key="1">
    <citation type="journal article" date="2021" name="Life">
        <title>Mitogenomics and Evolutionary History of Rodent Whipworms (Trichuris spp.) Originating from Three Biogeographic Regions.</title>
        <authorList>
            <person name="Petruzela J."/>
            <person name="Ribas A."/>
            <person name="de Bellocq J.G."/>
        </authorList>
    </citation>
    <scope>NUCLEOTIDE SEQUENCE</scope>
</reference>
<proteinExistence type="predicted"/>
<geneLocation type="mitochondrion" evidence="2"/>
<keyword evidence="1" id="KW-0472">Membrane</keyword>
<dbReference type="Gene3D" id="1.10.287.3510">
    <property type="match status" value="1"/>
</dbReference>